<evidence type="ECO:0000313" key="2">
    <source>
        <dbReference type="Proteomes" id="UP000003233"/>
    </source>
</evidence>
<dbReference type="RefSeq" id="WP_008695564.1">
    <property type="nucleotide sequence ID" value="NZ_KE161007.1"/>
</dbReference>
<organism evidence="1 2">
    <name type="scientific">Fusobacterium ulcerans 12-1B</name>
    <dbReference type="NCBI Taxonomy" id="457404"/>
    <lineage>
        <taxon>Bacteria</taxon>
        <taxon>Fusobacteriati</taxon>
        <taxon>Fusobacteriota</taxon>
        <taxon>Fusobacteriia</taxon>
        <taxon>Fusobacteriales</taxon>
        <taxon>Fusobacteriaceae</taxon>
        <taxon>Fusobacterium</taxon>
    </lineage>
</organism>
<accession>H1PPB9</accession>
<dbReference type="HOGENOM" id="CLU_896461_0_0_0"/>
<dbReference type="PATRIC" id="fig|457404.5.peg.972"/>
<sequence length="310" mass="36984">MVDFLILNTKSLPFSNYGEIKERIKFINEIIKYSEKKKFYNKLRLFGEIKNLEFLPGKRLTQMWSDEIFKGEKELQDILISLLTSYIDEIPEIEETSEIDYGLIEYKYNDESNLEMGYADIFKTFIVSFYSNECWDIPNLELKKIQLFKDDENLKETNVLVPHASKKEHLEENKEILLNKENEIIQEIYEKFPKEKEKYFSSIQFCKEIDKLEAKDIDARVLRAVIKILYDLETGNKNIDDYTYSGESKTVRRDPDLKELRKFTLPSGEKEYIYCHIKNLPFNNRIYFLKNNDEQITIGYIGKHLKTKED</sequence>
<dbReference type="BioCyc" id="FSP457404-HMP:GTSQ-263-MONOMER"/>
<name>H1PPB9_9FUSO</name>
<proteinExistence type="predicted"/>
<evidence type="ECO:0000313" key="1">
    <source>
        <dbReference type="EMBL" id="EHO84443.1"/>
    </source>
</evidence>
<comment type="caution">
    <text evidence="1">The sequence shown here is derived from an EMBL/GenBank/DDBJ whole genome shotgun (WGS) entry which is preliminary data.</text>
</comment>
<dbReference type="AlphaFoldDB" id="H1PPB9"/>
<protein>
    <submittedName>
        <fullName evidence="1">Uncharacterized protein</fullName>
    </submittedName>
</protein>
<gene>
    <name evidence="1" type="ORF">HMPREF0402_00262</name>
</gene>
<dbReference type="EMBL" id="AGWJ02000006">
    <property type="protein sequence ID" value="EHO84443.1"/>
    <property type="molecule type" value="Genomic_DNA"/>
</dbReference>
<dbReference type="Proteomes" id="UP000003233">
    <property type="component" value="Unassembled WGS sequence"/>
</dbReference>
<reference evidence="1 2" key="1">
    <citation type="submission" date="2012-07" db="EMBL/GenBank/DDBJ databases">
        <title>The Genome Sequence of Fusobacterium ulcerans 12_1B.</title>
        <authorList>
            <consortium name="The Broad Institute Genome Sequencing Platform"/>
            <person name="Earl A."/>
            <person name="Ward D."/>
            <person name="Feldgarden M."/>
            <person name="Gevers D."/>
            <person name="Strauss J."/>
            <person name="Ambrose C.E."/>
            <person name="Allen-Vercoe E."/>
            <person name="Walker B."/>
            <person name="Young S.K."/>
            <person name="Zeng Q."/>
            <person name="Gargeya S."/>
            <person name="Fitzgerald M."/>
            <person name="Haas B."/>
            <person name="Abouelleil A."/>
            <person name="Alvarado L."/>
            <person name="Arachchi H.M."/>
            <person name="Berlin A.M."/>
            <person name="Chapman S.B."/>
            <person name="Goldberg J."/>
            <person name="Griggs A."/>
            <person name="Gujja S."/>
            <person name="Hansen M."/>
            <person name="Howarth C."/>
            <person name="Imamovic A."/>
            <person name="Larimer J."/>
            <person name="McCowen C."/>
            <person name="Montmayeur A."/>
            <person name="Murphy C."/>
            <person name="Neiman D."/>
            <person name="Pearson M."/>
            <person name="Priest M."/>
            <person name="Roberts A."/>
            <person name="Saif S."/>
            <person name="Shea T."/>
            <person name="Sisk P."/>
            <person name="Sykes S."/>
            <person name="Wortman J."/>
            <person name="Nusbaum C."/>
            <person name="Birren B."/>
        </authorList>
    </citation>
    <scope>NUCLEOTIDE SEQUENCE [LARGE SCALE GENOMIC DNA]</scope>
    <source>
        <strain evidence="1 2">12_1B</strain>
    </source>
</reference>
<keyword evidence="2" id="KW-1185">Reference proteome</keyword>